<dbReference type="EMBL" id="AE015451">
    <property type="protein sequence ID" value="AAN67907.1"/>
    <property type="molecule type" value="Genomic_DNA"/>
</dbReference>
<dbReference type="AlphaFoldDB" id="Q88KJ6"/>
<keyword evidence="2" id="KW-1185">Reference proteome</keyword>
<evidence type="ECO:0000313" key="1">
    <source>
        <dbReference type="EMBL" id="AAN67907.1"/>
    </source>
</evidence>
<sequence>MMSRRAIGIVLAIGAAYVVLKGVANAPSSSSSSAPEVYPESAVTYAQLDAEVGCKSKYSDQKKDDIFDSSYKNHWMTMKGSIDLVDSDNVSLNLDGKGTQDLRVDFADKNAGYNLTKGSQIKVRFLMTSAGGCFLPFGGKEATIVQ</sequence>
<organism evidence="1 2">
    <name type="scientific">Pseudomonas putida (strain ATCC 47054 / DSM 6125 / CFBP 8728 / NCIMB 11950 / KT2440)</name>
    <dbReference type="NCBI Taxonomy" id="160488"/>
    <lineage>
        <taxon>Bacteria</taxon>
        <taxon>Pseudomonadati</taxon>
        <taxon>Pseudomonadota</taxon>
        <taxon>Gammaproteobacteria</taxon>
        <taxon>Pseudomonadales</taxon>
        <taxon>Pseudomonadaceae</taxon>
        <taxon>Pseudomonas</taxon>
    </lineage>
</organism>
<gene>
    <name evidence="1" type="ordered locus">PP_2294</name>
</gene>
<proteinExistence type="predicted"/>
<dbReference type="PaxDb" id="160488-PP_2294"/>
<evidence type="ECO:0000313" key="2">
    <source>
        <dbReference type="Proteomes" id="UP000000556"/>
    </source>
</evidence>
<dbReference type="Proteomes" id="UP000000556">
    <property type="component" value="Chromosome"/>
</dbReference>
<dbReference type="PATRIC" id="fig|160488.4.peg.2428"/>
<protein>
    <submittedName>
        <fullName evidence="1">Uncharacterized protein</fullName>
    </submittedName>
</protein>
<dbReference type="KEGG" id="ppu:PP_2294"/>
<name>Q88KJ6_PSEPK</name>
<reference evidence="1 2" key="2">
    <citation type="journal article" date="2016" name="Environ. Microbiol.">
        <title>The revisited genome of Pseudomonas putida KT2440 enlightens its value as a robust metabolic chassis.</title>
        <authorList>
            <person name="Belda E."/>
            <person name="van Heck R.G."/>
            <person name="Lopez-Sanchez M.J."/>
            <person name="Cruveiller S."/>
            <person name="Barbe V."/>
            <person name="Fraser C."/>
            <person name="Klenk H.P."/>
            <person name="Petersen J."/>
            <person name="Morgat A."/>
            <person name="Nikel P.I."/>
            <person name="Vallenet D."/>
            <person name="Rouy Z."/>
            <person name="Sekowska A."/>
            <person name="Martins Dos Santos V.A."/>
            <person name="de Lorenzo V."/>
            <person name="Danchin A."/>
            <person name="Medigue C."/>
        </authorList>
    </citation>
    <scope>NUCLEOTIDE SEQUENCE [LARGE SCALE GENOMIC DNA]</scope>
    <source>
        <strain evidence="2">ATCC 47054 / DSM 6125 / CFBP 8728 / NCIMB 11950 / KT2440</strain>
    </source>
</reference>
<dbReference type="STRING" id="160488.PP_2294"/>
<dbReference type="BioCyc" id="PPUT160488:G1G01-2451-MONOMER"/>
<dbReference type="OrthoDB" id="6872584at2"/>
<dbReference type="HOGENOM" id="CLU_1775823_0_0_6"/>
<accession>Q88KJ6</accession>
<dbReference type="eggNOG" id="ENOG502ZS25">
    <property type="taxonomic scope" value="Bacteria"/>
</dbReference>
<reference evidence="1 2" key="1">
    <citation type="journal article" date="2002" name="Environ. Microbiol.">
        <title>Complete genome sequence and comparative analysis of the metabolically versatile Pseudomonas putida KT2440.</title>
        <authorList>
            <person name="Nelson K.E."/>
            <person name="Weinel C."/>
            <person name="Paulsen I.T."/>
            <person name="Dodson R.J."/>
            <person name="Hilbert H."/>
            <person name="Martins dos Santos V.A."/>
            <person name="Fouts D.E."/>
            <person name="Gill S.R."/>
            <person name="Pop M."/>
            <person name="Holmes M."/>
            <person name="Brinkac L."/>
            <person name="Beanan M."/>
            <person name="DeBoy R.T."/>
            <person name="Daugherty S."/>
            <person name="Kolonay J."/>
            <person name="Madupu R."/>
            <person name="Nelson W."/>
            <person name="White O."/>
            <person name="Peterson J."/>
            <person name="Khouri H."/>
            <person name="Hance I."/>
            <person name="Chris Lee P."/>
            <person name="Holtzapple E."/>
            <person name="Scanlan D."/>
            <person name="Tran K."/>
            <person name="Moazzez A."/>
            <person name="Utterback T."/>
            <person name="Rizzo M."/>
            <person name="Lee K."/>
            <person name="Kosack D."/>
            <person name="Moestl D."/>
            <person name="Wedler H."/>
            <person name="Lauber J."/>
            <person name="Stjepandic D."/>
            <person name="Hoheisel J."/>
            <person name="Straetz M."/>
            <person name="Heim S."/>
            <person name="Kiewitz C."/>
            <person name="Eisen J.A."/>
            <person name="Timmis K.N."/>
            <person name="Dusterhoft A."/>
            <person name="Tummler B."/>
            <person name="Fraser C.M."/>
        </authorList>
    </citation>
    <scope>NUCLEOTIDE SEQUENCE [LARGE SCALE GENOMIC DNA]</scope>
    <source>
        <strain evidence="2">ATCC 47054 / DSM 6125 / CFBP 8728 / NCIMB 11950 / KT2440</strain>
    </source>
</reference>